<gene>
    <name evidence="1" type="ORF">ATC03_04255</name>
</gene>
<evidence type="ECO:0000313" key="1">
    <source>
        <dbReference type="EMBL" id="ANJ26062.1"/>
    </source>
</evidence>
<reference evidence="1 2" key="1">
    <citation type="journal article" date="2016" name="Int. J. Syst. Evol. Microbiol.">
        <title>Agromyces aureus sp. nov., isolated from the rhizosphere of Salix caprea L. grown in a heavy-metal-contaminated soil.</title>
        <authorList>
            <person name="Corretto E."/>
            <person name="Antonielli L."/>
            <person name="Sessitsch A."/>
            <person name="Compant S."/>
            <person name="Gorfer M."/>
            <person name="Kuffner M."/>
            <person name="Brader G."/>
        </authorList>
    </citation>
    <scope>NUCLEOTIDE SEQUENCE [LARGE SCALE GENOMIC DNA]</scope>
    <source>
        <strain evidence="1 2">AR33</strain>
    </source>
</reference>
<proteinExistence type="predicted"/>
<dbReference type="Proteomes" id="UP000078437">
    <property type="component" value="Chromosome"/>
</dbReference>
<protein>
    <submittedName>
        <fullName evidence="1">Uncharacterized protein</fullName>
    </submittedName>
</protein>
<name>A0A191WCV7_9MICO</name>
<dbReference type="AlphaFoldDB" id="A0A191WCV7"/>
<accession>A0A191WCV7</accession>
<dbReference type="KEGG" id="agy:ATC03_04255"/>
<organism evidence="1 2">
    <name type="scientific">Agromyces aureus</name>
    <dbReference type="NCBI Taxonomy" id="453304"/>
    <lineage>
        <taxon>Bacteria</taxon>
        <taxon>Bacillati</taxon>
        <taxon>Actinomycetota</taxon>
        <taxon>Actinomycetes</taxon>
        <taxon>Micrococcales</taxon>
        <taxon>Microbacteriaceae</taxon>
        <taxon>Agromyces</taxon>
    </lineage>
</organism>
<dbReference type="RefSeq" id="WP_067873529.1">
    <property type="nucleotide sequence ID" value="NZ_CP013979.1"/>
</dbReference>
<dbReference type="OrthoDB" id="4891072at2"/>
<sequence length="571" mass="63327">MTTMTEVSVEQRLTDPELLMRPERLQALAPSRVSAARAVLERVVRENWRIERVAFDIDEKSSGEALYRVHARDRVFDFVVYGFEPDLSSRTGRITEKNWDMMAALIEGETTPESRAVTREELPKLYVGRAVPGTLTWARSNRSFRAFDHVVDALADGRQPDTRFLWEIGYLMRNTGLDGNGTFNTRSFLALDDEHPLRDPLHAQLFTAYLMREYAADLANTLAAHRSDAAVELSPELRRMIGIGNGSALGLLFFVNTHPMLVGQWMRARQHLIVEAAKLPLAPGTDGAARIEELLDQASAYYTADPYLYQHFREPHEVGADLAIAGEVFRDLLAEGPTTGERLLAELVGRIDDEAWEVVAANLLELLPAETVELALAGGIRSELMRSQPTMRVDELRSLIEREYAWALAIDMDAAGAREYVWYKSADAEEPRRGPAGEVAGGRNWALDLPGDLQSLVATLDAFAADERVGSVLAARPDLRGVIERVQSLAGLAYHSPHMNMLDREFVPVSIVRFMNAAIHGLHRTVDTEDLRNVLGLIYIGAPTAADIADGTARIDPYPAIPAGPAQEAQR</sequence>
<reference evidence="2" key="2">
    <citation type="submission" date="2016-01" db="EMBL/GenBank/DDBJ databases">
        <title>Complete genome sequence of Agromyces aureus AR33T and comparison with related organisms.</title>
        <authorList>
            <person name="Corretto E."/>
            <person name="Antonielli L."/>
            <person name="Sessitsch A."/>
            <person name="Brader G."/>
        </authorList>
    </citation>
    <scope>NUCLEOTIDE SEQUENCE [LARGE SCALE GENOMIC DNA]</scope>
    <source>
        <strain evidence="2">AR33</strain>
    </source>
</reference>
<evidence type="ECO:0000313" key="2">
    <source>
        <dbReference type="Proteomes" id="UP000078437"/>
    </source>
</evidence>
<dbReference type="EMBL" id="CP013979">
    <property type="protein sequence ID" value="ANJ26062.1"/>
    <property type="molecule type" value="Genomic_DNA"/>
</dbReference>
<dbReference type="STRING" id="453304.ATC03_04255"/>
<keyword evidence="2" id="KW-1185">Reference proteome</keyword>